<dbReference type="AlphaFoldDB" id="A0A8T4HA82"/>
<keyword evidence="2" id="KW-0732">Signal</keyword>
<organism evidence="4 5">
    <name type="scientific">Rhinopithecimicrobium faecis</name>
    <dbReference type="NCBI Taxonomy" id="2820698"/>
    <lineage>
        <taxon>Bacteria</taxon>
        <taxon>Pseudomonadati</taxon>
        <taxon>Bacteroidota</taxon>
        <taxon>Sphingobacteriia</taxon>
        <taxon>Sphingobacteriales</taxon>
        <taxon>Sphingobacteriaceae</taxon>
        <taxon>Rhinopithecimicrobium</taxon>
    </lineage>
</organism>
<evidence type="ECO:0000313" key="5">
    <source>
        <dbReference type="Proteomes" id="UP000679691"/>
    </source>
</evidence>
<dbReference type="GO" id="GO:0006508">
    <property type="term" value="P:proteolysis"/>
    <property type="evidence" value="ECO:0007669"/>
    <property type="project" value="InterPro"/>
</dbReference>
<feature type="chain" id="PRO_5035901135" evidence="2">
    <location>
        <begin position="19"/>
        <end position="489"/>
    </location>
</feature>
<protein>
    <submittedName>
        <fullName evidence="4">Peptidase M14</fullName>
    </submittedName>
</protein>
<comment type="caution">
    <text evidence="4">The sequence shown here is derived from an EMBL/GenBank/DDBJ whole genome shotgun (WGS) entry which is preliminary data.</text>
</comment>
<name>A0A8T4HA82_9SPHI</name>
<evidence type="ECO:0000259" key="3">
    <source>
        <dbReference type="PROSITE" id="PS52035"/>
    </source>
</evidence>
<dbReference type="PROSITE" id="PS52035">
    <property type="entry name" value="PEPTIDASE_M14"/>
    <property type="match status" value="1"/>
</dbReference>
<dbReference type="Gene3D" id="3.40.630.10">
    <property type="entry name" value="Zn peptidases"/>
    <property type="match status" value="1"/>
</dbReference>
<feature type="domain" description="Peptidase M14" evidence="3">
    <location>
        <begin position="40"/>
        <end position="298"/>
    </location>
</feature>
<feature type="signal peptide" evidence="2">
    <location>
        <begin position="1"/>
        <end position="18"/>
    </location>
</feature>
<keyword evidence="5" id="KW-1185">Reference proteome</keyword>
<dbReference type="Proteomes" id="UP000679691">
    <property type="component" value="Unassembled WGS sequence"/>
</dbReference>
<dbReference type="GO" id="GO:0004181">
    <property type="term" value="F:metallocarboxypeptidase activity"/>
    <property type="evidence" value="ECO:0007669"/>
    <property type="project" value="InterPro"/>
</dbReference>
<dbReference type="InterPro" id="IPR000834">
    <property type="entry name" value="Peptidase_M14"/>
</dbReference>
<dbReference type="RefSeq" id="WP_353546824.1">
    <property type="nucleotide sequence ID" value="NZ_JAGKSB010000006.1"/>
</dbReference>
<sequence length="489" mass="54392">MKFLVLTTLMLMSTSVFSTTDPISLQKSQIDKAYEVAKESTLTYRRFKHSDVIQLIEKHRAHGHFAIQEIGLSAQGRSIQRLAFGSGPKAVMLWSQMHGDEATATMALFDLFNFLKAEHDGFDPVRKLIKEQTSLYFIPMLNPDGAELFQRRTAMNVDMNRDARAGKTIEGALLKAQAMSLKPQYAFNLHDQNSYYNVPGTKTPVSISLLAPAFNQARAINPVREGAMQIIAGMNRLLKQYIPNAIAKYDDEYTPRGFGDNFQSWGASTVLIESGAFAGDPEKMEIRKLNFAIILNALVEIAQGSYKNYAAQEYHDLPFNASQLHDLVLRDITVVKDGHSMAMDIAVRRTEVTQGRDYYVKGLVEDLGDLQDFYGYEEVTTGGLNFVEAKEYPAVRASSEGFTPAEAFAILKQGYASVRCAHIDPQMLHSLPLLLTSEDKKPALAQSLAVGSAATFFLAQGEQLKYAVVNGYLIDLSKDIPLNFKNKVN</sequence>
<dbReference type="Pfam" id="PF00246">
    <property type="entry name" value="Peptidase_M14"/>
    <property type="match status" value="1"/>
</dbReference>
<evidence type="ECO:0000256" key="1">
    <source>
        <dbReference type="PROSITE-ProRule" id="PRU01379"/>
    </source>
</evidence>
<dbReference type="GO" id="GO:0008270">
    <property type="term" value="F:zinc ion binding"/>
    <property type="evidence" value="ECO:0007669"/>
    <property type="project" value="InterPro"/>
</dbReference>
<comment type="caution">
    <text evidence="1">Lacks conserved residue(s) required for the propagation of feature annotation.</text>
</comment>
<accession>A0A8T4HA82</accession>
<reference evidence="4" key="1">
    <citation type="submission" date="2021-03" db="EMBL/GenBank/DDBJ databases">
        <authorList>
            <person name="Lu T."/>
            <person name="Wang Q."/>
            <person name="Han X."/>
        </authorList>
    </citation>
    <scope>NUCLEOTIDE SEQUENCE</scope>
    <source>
        <strain evidence="4">WQ 2009</strain>
    </source>
</reference>
<dbReference type="EMBL" id="JAGKSB010000006">
    <property type="protein sequence ID" value="MBP3943333.1"/>
    <property type="molecule type" value="Genomic_DNA"/>
</dbReference>
<proteinExistence type="inferred from homology"/>
<gene>
    <name evidence="4" type="ORF">J5U18_07115</name>
</gene>
<evidence type="ECO:0000256" key="2">
    <source>
        <dbReference type="SAM" id="SignalP"/>
    </source>
</evidence>
<evidence type="ECO:0000313" key="4">
    <source>
        <dbReference type="EMBL" id="MBP3943333.1"/>
    </source>
</evidence>
<dbReference type="SUPFAM" id="SSF53187">
    <property type="entry name" value="Zn-dependent exopeptidases"/>
    <property type="match status" value="1"/>
</dbReference>
<comment type="similarity">
    <text evidence="1">Belongs to the peptidase M14 family.</text>
</comment>